<dbReference type="Gene3D" id="3.40.50.720">
    <property type="entry name" value="NAD(P)-binding Rossmann-like Domain"/>
    <property type="match status" value="1"/>
</dbReference>
<evidence type="ECO:0000256" key="2">
    <source>
        <dbReference type="ARBA" id="ARBA00022857"/>
    </source>
</evidence>
<dbReference type="PANTHER" id="PTHR47706">
    <property type="entry name" value="NMRA-LIKE FAMILY PROTEIN"/>
    <property type="match status" value="1"/>
</dbReference>
<proteinExistence type="inferred from homology"/>
<evidence type="ECO:0000313" key="4">
    <source>
        <dbReference type="EMBL" id="RSL77917.1"/>
    </source>
</evidence>
<accession>A0A428RK61</accession>
<dbReference type="SUPFAM" id="SSF51735">
    <property type="entry name" value="NAD(P)-binding Rossmann-fold domains"/>
    <property type="match status" value="1"/>
</dbReference>
<name>A0A428RK61_9HYPO</name>
<sequence>MVRIGIAGGYGDVGRTLVEVLSQNPAHDVFIFSRKPIEGVSAIRVEYDNVTKIHDVLEANSIEVVISCLNVMDEKTSQAQVNLAKAAIHSYSTKRFIVSQWSIEIPQSSPLPDFSAVTLAELEAAIGIEYTIVTNGHFSDYYGYPKVKSYLKHADFLVDIRNKTAAIPGSGNDKVVFTYSFDVARFVDAFISTSKTWPKCSVIIGDVITMNDLVKVAEEARGEKFVVHYDDSAKLNTFQVTELPSHLDAYKIFPKPQLQMMFAVFGQWITRWLFDIPYAGSLNEMFPHIKTRSVKQLIDEAWK</sequence>
<gene>
    <name evidence="4" type="ORF">CEP51_008656</name>
</gene>
<keyword evidence="2" id="KW-0521">NADP</keyword>
<dbReference type="InterPro" id="IPR036291">
    <property type="entry name" value="NAD(P)-bd_dom_sf"/>
</dbReference>
<comment type="similarity">
    <text evidence="1">Belongs to the NmrA-type oxidoreductase family. Isoflavone reductase subfamily.</text>
</comment>
<evidence type="ECO:0000256" key="1">
    <source>
        <dbReference type="ARBA" id="ARBA00005725"/>
    </source>
</evidence>
<comment type="caution">
    <text evidence="4">The sequence shown here is derived from an EMBL/GenBank/DDBJ whole genome shotgun (WGS) entry which is preliminary data.</text>
</comment>
<dbReference type="PANTHER" id="PTHR47706:SF4">
    <property type="entry name" value="NMRA-LIKE DOMAIN-CONTAINING PROTEIN"/>
    <property type="match status" value="1"/>
</dbReference>
<dbReference type="InterPro" id="IPR051609">
    <property type="entry name" value="NmrA/Isoflavone_reductase-like"/>
</dbReference>
<dbReference type="AlphaFoldDB" id="A0A428RK61"/>
<dbReference type="GO" id="GO:0016491">
    <property type="term" value="F:oxidoreductase activity"/>
    <property type="evidence" value="ECO:0007669"/>
    <property type="project" value="UniProtKB-KW"/>
</dbReference>
<dbReference type="Gene3D" id="3.90.25.10">
    <property type="entry name" value="UDP-galactose 4-epimerase, domain 1"/>
    <property type="match status" value="1"/>
</dbReference>
<keyword evidence="5" id="KW-1185">Reference proteome</keyword>
<evidence type="ECO:0000313" key="5">
    <source>
        <dbReference type="Proteomes" id="UP000287972"/>
    </source>
</evidence>
<evidence type="ECO:0000256" key="3">
    <source>
        <dbReference type="ARBA" id="ARBA00023002"/>
    </source>
</evidence>
<dbReference type="Proteomes" id="UP000287972">
    <property type="component" value="Unassembled WGS sequence"/>
</dbReference>
<reference evidence="4 5" key="1">
    <citation type="submission" date="2017-06" db="EMBL/GenBank/DDBJ databases">
        <title>Comparative genomic analysis of Ambrosia Fusariam Clade fungi.</title>
        <authorList>
            <person name="Stajich J.E."/>
            <person name="Carrillo J."/>
            <person name="Kijimoto T."/>
            <person name="Eskalen A."/>
            <person name="O'Donnell K."/>
            <person name="Kasson M."/>
        </authorList>
    </citation>
    <scope>NUCLEOTIDE SEQUENCE [LARGE SCALE GENOMIC DNA]</scope>
    <source>
        <strain evidence="4 5">NRRL62606</strain>
    </source>
</reference>
<dbReference type="EMBL" id="NKCL01000229">
    <property type="protein sequence ID" value="RSL77917.1"/>
    <property type="molecule type" value="Genomic_DNA"/>
</dbReference>
<organism evidence="4 5">
    <name type="scientific">Fusarium floridanum</name>
    <dbReference type="NCBI Taxonomy" id="1325733"/>
    <lineage>
        <taxon>Eukaryota</taxon>
        <taxon>Fungi</taxon>
        <taxon>Dikarya</taxon>
        <taxon>Ascomycota</taxon>
        <taxon>Pezizomycotina</taxon>
        <taxon>Sordariomycetes</taxon>
        <taxon>Hypocreomycetidae</taxon>
        <taxon>Hypocreales</taxon>
        <taxon>Nectriaceae</taxon>
        <taxon>Fusarium</taxon>
        <taxon>Fusarium solani species complex</taxon>
    </lineage>
</organism>
<protein>
    <submittedName>
        <fullName evidence="4">Uncharacterized protein</fullName>
    </submittedName>
</protein>
<keyword evidence="3" id="KW-0560">Oxidoreductase</keyword>